<accession>A0A699IPX8</accession>
<protein>
    <submittedName>
        <fullName evidence="1">Uncharacterized protein</fullName>
    </submittedName>
</protein>
<proteinExistence type="predicted"/>
<reference evidence="1" key="1">
    <citation type="journal article" date="2019" name="Sci. Rep.">
        <title>Draft genome of Tanacetum cinerariifolium, the natural source of mosquito coil.</title>
        <authorList>
            <person name="Yamashiro T."/>
            <person name="Shiraishi A."/>
            <person name="Satake H."/>
            <person name="Nakayama K."/>
        </authorList>
    </citation>
    <scope>NUCLEOTIDE SEQUENCE</scope>
</reference>
<dbReference type="EMBL" id="BKCJ010320051">
    <property type="protein sequence ID" value="GEZ76128.1"/>
    <property type="molecule type" value="Genomic_DNA"/>
</dbReference>
<sequence length="84" mass="9082">MVTPPDTGKPPLLLIPIQTTTTSKPLAIKWISPAERQKQLNKGLCFNCDNKCEPEVDVIEAVESGDISILNCLAGHGSPRSLQL</sequence>
<evidence type="ECO:0000313" key="1">
    <source>
        <dbReference type="EMBL" id="GEZ76128.1"/>
    </source>
</evidence>
<comment type="caution">
    <text evidence="1">The sequence shown here is derived from an EMBL/GenBank/DDBJ whole genome shotgun (WGS) entry which is preliminary data.</text>
</comment>
<organism evidence="1">
    <name type="scientific">Tanacetum cinerariifolium</name>
    <name type="common">Dalmatian daisy</name>
    <name type="synonym">Chrysanthemum cinerariifolium</name>
    <dbReference type="NCBI Taxonomy" id="118510"/>
    <lineage>
        <taxon>Eukaryota</taxon>
        <taxon>Viridiplantae</taxon>
        <taxon>Streptophyta</taxon>
        <taxon>Embryophyta</taxon>
        <taxon>Tracheophyta</taxon>
        <taxon>Spermatophyta</taxon>
        <taxon>Magnoliopsida</taxon>
        <taxon>eudicotyledons</taxon>
        <taxon>Gunneridae</taxon>
        <taxon>Pentapetalae</taxon>
        <taxon>asterids</taxon>
        <taxon>campanulids</taxon>
        <taxon>Asterales</taxon>
        <taxon>Asteraceae</taxon>
        <taxon>Asteroideae</taxon>
        <taxon>Anthemideae</taxon>
        <taxon>Anthemidinae</taxon>
        <taxon>Tanacetum</taxon>
    </lineage>
</organism>
<name>A0A699IPX8_TANCI</name>
<dbReference type="AlphaFoldDB" id="A0A699IPX8"/>
<gene>
    <name evidence="1" type="ORF">Tci_548101</name>
</gene>